<evidence type="ECO:0000313" key="1">
    <source>
        <dbReference type="EMBL" id="GBP85488.1"/>
    </source>
</evidence>
<dbReference type="InterPro" id="IPR005055">
    <property type="entry name" value="A10/PebIII"/>
</dbReference>
<name>A0A4C1ZCE4_EUMVA</name>
<dbReference type="Pfam" id="PF03392">
    <property type="entry name" value="OS-D"/>
    <property type="match status" value="1"/>
</dbReference>
<accession>A0A4C1ZCE4</accession>
<dbReference type="PANTHER" id="PTHR11257">
    <property type="entry name" value="CHEMOSENSORY PROTEIN-RELATED"/>
    <property type="match status" value="1"/>
</dbReference>
<dbReference type="InterPro" id="IPR036682">
    <property type="entry name" value="OS_D_A10/PebIII_sf"/>
</dbReference>
<dbReference type="Gene3D" id="1.10.2080.10">
    <property type="entry name" value="Insect odorant-binding protein A10/Ejaculatory bulb-specific protein 3"/>
    <property type="match status" value="1"/>
</dbReference>
<keyword evidence="2" id="KW-1185">Reference proteome</keyword>
<dbReference type="SUPFAM" id="SSF100910">
    <property type="entry name" value="Chemosensory protein Csp2"/>
    <property type="match status" value="1"/>
</dbReference>
<proteinExistence type="predicted"/>
<dbReference type="OrthoDB" id="8052765at2759"/>
<gene>
    <name evidence="1" type="primary">a10</name>
    <name evidence="1" type="ORF">EVAR_59697_1</name>
</gene>
<dbReference type="Proteomes" id="UP000299102">
    <property type="component" value="Unassembled WGS sequence"/>
</dbReference>
<sequence length="114" mass="13105">MHGCIQEKAAPRLPRRVLHRAAYNAPTSPRPHSRTIPVEARSRAHRRLLVLCLLPCLVLSQDINDMKNMPKYDARYDYLDLDSILDNKRLVRNYVDCLINLKPCSPEGKALKSE</sequence>
<organism evidence="1 2">
    <name type="scientific">Eumeta variegata</name>
    <name type="common">Bagworm moth</name>
    <name type="synonym">Eumeta japonica</name>
    <dbReference type="NCBI Taxonomy" id="151549"/>
    <lineage>
        <taxon>Eukaryota</taxon>
        <taxon>Metazoa</taxon>
        <taxon>Ecdysozoa</taxon>
        <taxon>Arthropoda</taxon>
        <taxon>Hexapoda</taxon>
        <taxon>Insecta</taxon>
        <taxon>Pterygota</taxon>
        <taxon>Neoptera</taxon>
        <taxon>Endopterygota</taxon>
        <taxon>Lepidoptera</taxon>
        <taxon>Glossata</taxon>
        <taxon>Ditrysia</taxon>
        <taxon>Tineoidea</taxon>
        <taxon>Psychidae</taxon>
        <taxon>Oiketicinae</taxon>
        <taxon>Eumeta</taxon>
    </lineage>
</organism>
<reference evidence="1 2" key="1">
    <citation type="journal article" date="2019" name="Commun. Biol.">
        <title>The bagworm genome reveals a unique fibroin gene that provides high tensile strength.</title>
        <authorList>
            <person name="Kono N."/>
            <person name="Nakamura H."/>
            <person name="Ohtoshi R."/>
            <person name="Tomita M."/>
            <person name="Numata K."/>
            <person name="Arakawa K."/>
        </authorList>
    </citation>
    <scope>NUCLEOTIDE SEQUENCE [LARGE SCALE GENOMIC DNA]</scope>
</reference>
<comment type="caution">
    <text evidence="1">The sequence shown here is derived from an EMBL/GenBank/DDBJ whole genome shotgun (WGS) entry which is preliminary data.</text>
</comment>
<dbReference type="PANTHER" id="PTHR11257:SF9">
    <property type="entry name" value="CHEMOSENSORY PROTEIN 13"/>
    <property type="match status" value="1"/>
</dbReference>
<dbReference type="AlphaFoldDB" id="A0A4C1ZCE4"/>
<protein>
    <submittedName>
        <fullName evidence="1">Odorant-binding protein A10</fullName>
    </submittedName>
</protein>
<dbReference type="EMBL" id="BGZK01001740">
    <property type="protein sequence ID" value="GBP85488.1"/>
    <property type="molecule type" value="Genomic_DNA"/>
</dbReference>
<evidence type="ECO:0000313" key="2">
    <source>
        <dbReference type="Proteomes" id="UP000299102"/>
    </source>
</evidence>